<evidence type="ECO:0000256" key="1">
    <source>
        <dbReference type="ARBA" id="ARBA00010617"/>
    </source>
</evidence>
<dbReference type="InterPro" id="IPR025197">
    <property type="entry name" value="DUF4116"/>
</dbReference>
<dbReference type="OrthoDB" id="1470350at2759"/>
<organism evidence="8 9">
    <name type="scientific">Polarella glacialis</name>
    <name type="common">Dinoflagellate</name>
    <dbReference type="NCBI Taxonomy" id="89957"/>
    <lineage>
        <taxon>Eukaryota</taxon>
        <taxon>Sar</taxon>
        <taxon>Alveolata</taxon>
        <taxon>Dinophyceae</taxon>
        <taxon>Suessiales</taxon>
        <taxon>Suessiaceae</taxon>
        <taxon>Polarella</taxon>
    </lineage>
</organism>
<dbReference type="GO" id="GO:0020037">
    <property type="term" value="F:heme binding"/>
    <property type="evidence" value="ECO:0007669"/>
    <property type="project" value="InterPro"/>
</dbReference>
<feature type="binding site" description="axial binding residue" evidence="5">
    <location>
        <position position="527"/>
    </location>
    <ligand>
        <name>heme</name>
        <dbReference type="ChEBI" id="CHEBI:30413"/>
    </ligand>
    <ligandPart>
        <name>Fe</name>
        <dbReference type="ChEBI" id="CHEBI:18248"/>
    </ligandPart>
</feature>
<dbReference type="PROSITE" id="PS00086">
    <property type="entry name" value="CYTOCHROME_P450"/>
    <property type="match status" value="1"/>
</dbReference>
<dbReference type="InterPro" id="IPR001128">
    <property type="entry name" value="Cyt_P450"/>
</dbReference>
<dbReference type="Pfam" id="PF00067">
    <property type="entry name" value="p450"/>
    <property type="match status" value="1"/>
</dbReference>
<name>A0A813GCV3_POLGL</name>
<evidence type="ECO:0000256" key="6">
    <source>
        <dbReference type="RuleBase" id="RU000461"/>
    </source>
</evidence>
<comment type="cofactor">
    <cofactor evidence="5">
        <name>heme</name>
        <dbReference type="ChEBI" id="CHEBI:30413"/>
    </cofactor>
</comment>
<evidence type="ECO:0000313" key="9">
    <source>
        <dbReference type="Proteomes" id="UP000654075"/>
    </source>
</evidence>
<dbReference type="InterPro" id="IPR017972">
    <property type="entry name" value="Cyt_P450_CS"/>
</dbReference>
<comment type="similarity">
    <text evidence="1 6">Belongs to the cytochrome P450 family.</text>
</comment>
<dbReference type="InterPro" id="IPR036396">
    <property type="entry name" value="Cyt_P450_sf"/>
</dbReference>
<dbReference type="InterPro" id="IPR002401">
    <property type="entry name" value="Cyt_P450_E_grp-I"/>
</dbReference>
<protein>
    <recommendedName>
        <fullName evidence="7">DUF4116 domain-containing protein</fullName>
    </recommendedName>
</protein>
<dbReference type="EMBL" id="CAJNNV010028307">
    <property type="protein sequence ID" value="CAE8624067.1"/>
    <property type="molecule type" value="Genomic_DNA"/>
</dbReference>
<dbReference type="GO" id="GO:0005506">
    <property type="term" value="F:iron ion binding"/>
    <property type="evidence" value="ECO:0007669"/>
    <property type="project" value="InterPro"/>
</dbReference>
<dbReference type="GO" id="GO:0006629">
    <property type="term" value="P:lipid metabolic process"/>
    <property type="evidence" value="ECO:0007669"/>
    <property type="project" value="UniProtKB-ARBA"/>
</dbReference>
<dbReference type="Proteomes" id="UP000654075">
    <property type="component" value="Unassembled WGS sequence"/>
</dbReference>
<keyword evidence="4 5" id="KW-0408">Iron</keyword>
<sequence>MPIERRAALSRVQADGQALRSLPQELREDLEIVLTAVRSDGTALAYAAEFLRRDREVVLEAVQSNGLALSSTSRELRRDREVVRTAVRSHGLALHHACEQLQADKEVGVVALLLQLKRWRDLPRHVKWVPGLPFLGSLLQVLRGLKTFTLLDTYVEWQEQLGMTFAYTVPGKVVLCTVDPKNIEHMLKTNFDNYVKGHVFSDPFTDLLGKGIFNVDGELWYHQRKTSSKMFTKKQFETHISKVVASNTAKVTALMEREEGTFDMFQLMNRFTLDTIGEIGFSKSIGSLEDPSSPFLSAFDRSQQILITRFWTDPFWKILRLLGLGAEPELKVHLRLLDEYARGIVRELQEKVAQGEDNSFVGLFIKETWTSDKTSQETFMRDMVLNFLIAGRDTTAQCLSWTFFELTQHPEVARKIRDEVTQVCADGPVSYQDVGKLRYVQAVLDEGLRLHPSVPYDGKLAVNRDQMPDGTIVPAGCLVQYVPYAQGRCRQIWGEDCCDFRPERWLEMTSKPSSFTFSAFNAGPRECLGRRLAEMEMAMLLATVVRDFDLHLEAPASSIQYDSQLTIGMRGLPLSAKQVRTK</sequence>
<proteinExistence type="inferred from homology"/>
<keyword evidence="5 6" id="KW-0349">Heme</keyword>
<dbReference type="GO" id="GO:0004497">
    <property type="term" value="F:monooxygenase activity"/>
    <property type="evidence" value="ECO:0007669"/>
    <property type="project" value="UniProtKB-KW"/>
</dbReference>
<feature type="domain" description="DUF4116" evidence="7">
    <location>
        <begin position="54"/>
        <end position="102"/>
    </location>
</feature>
<evidence type="ECO:0000256" key="3">
    <source>
        <dbReference type="ARBA" id="ARBA00023002"/>
    </source>
</evidence>
<dbReference type="PANTHER" id="PTHR24296">
    <property type="entry name" value="CYTOCHROME P450"/>
    <property type="match status" value="1"/>
</dbReference>
<feature type="domain" description="DUF4116" evidence="7">
    <location>
        <begin position="12"/>
        <end position="51"/>
    </location>
</feature>
<accession>A0A813GCV3</accession>
<evidence type="ECO:0000256" key="2">
    <source>
        <dbReference type="ARBA" id="ARBA00022723"/>
    </source>
</evidence>
<dbReference type="GO" id="GO:0016705">
    <property type="term" value="F:oxidoreductase activity, acting on paired donors, with incorporation or reduction of molecular oxygen"/>
    <property type="evidence" value="ECO:0007669"/>
    <property type="project" value="InterPro"/>
</dbReference>
<dbReference type="PRINTS" id="PR00385">
    <property type="entry name" value="P450"/>
</dbReference>
<comment type="caution">
    <text evidence="8">The sequence shown here is derived from an EMBL/GenBank/DDBJ whole genome shotgun (WGS) entry which is preliminary data.</text>
</comment>
<keyword evidence="3 6" id="KW-0560">Oxidoreductase</keyword>
<gene>
    <name evidence="8" type="ORF">PGLA1383_LOCUS41260</name>
</gene>
<dbReference type="SUPFAM" id="SSF48264">
    <property type="entry name" value="Cytochrome P450"/>
    <property type="match status" value="1"/>
</dbReference>
<evidence type="ECO:0000313" key="8">
    <source>
        <dbReference type="EMBL" id="CAE8624067.1"/>
    </source>
</evidence>
<reference evidence="8" key="1">
    <citation type="submission" date="2021-02" db="EMBL/GenBank/DDBJ databases">
        <authorList>
            <person name="Dougan E. K."/>
            <person name="Rhodes N."/>
            <person name="Thang M."/>
            <person name="Chan C."/>
        </authorList>
    </citation>
    <scope>NUCLEOTIDE SEQUENCE</scope>
</reference>
<dbReference type="PRINTS" id="PR00463">
    <property type="entry name" value="EP450I"/>
</dbReference>
<keyword evidence="6" id="KW-0503">Monooxygenase</keyword>
<dbReference type="AlphaFoldDB" id="A0A813GCV3"/>
<evidence type="ECO:0000259" key="7">
    <source>
        <dbReference type="Pfam" id="PF13475"/>
    </source>
</evidence>
<keyword evidence="2 5" id="KW-0479">Metal-binding</keyword>
<keyword evidence="9" id="KW-1185">Reference proteome</keyword>
<evidence type="ECO:0000256" key="5">
    <source>
        <dbReference type="PIRSR" id="PIRSR602401-1"/>
    </source>
</evidence>
<dbReference type="Gene3D" id="1.10.630.10">
    <property type="entry name" value="Cytochrome P450"/>
    <property type="match status" value="1"/>
</dbReference>
<dbReference type="Pfam" id="PF13475">
    <property type="entry name" value="DUF4116"/>
    <property type="match status" value="2"/>
</dbReference>
<evidence type="ECO:0000256" key="4">
    <source>
        <dbReference type="ARBA" id="ARBA00023004"/>
    </source>
</evidence>
<dbReference type="OMA" id="EMIPGPT"/>